<dbReference type="AlphaFoldDB" id="A0A382YE78"/>
<organism evidence="2">
    <name type="scientific">marine metagenome</name>
    <dbReference type="NCBI Taxonomy" id="408172"/>
    <lineage>
        <taxon>unclassified sequences</taxon>
        <taxon>metagenomes</taxon>
        <taxon>ecological metagenomes</taxon>
    </lineage>
</organism>
<feature type="compositionally biased region" description="Polar residues" evidence="1">
    <location>
        <begin position="182"/>
        <end position="196"/>
    </location>
</feature>
<accession>A0A382YE78</accession>
<feature type="compositionally biased region" description="Low complexity" evidence="1">
    <location>
        <begin position="202"/>
        <end position="226"/>
    </location>
</feature>
<dbReference type="EMBL" id="UINC01174863">
    <property type="protein sequence ID" value="SVD81201.1"/>
    <property type="molecule type" value="Genomic_DNA"/>
</dbReference>
<proteinExistence type="predicted"/>
<feature type="compositionally biased region" description="Basic and acidic residues" evidence="1">
    <location>
        <begin position="165"/>
        <end position="181"/>
    </location>
</feature>
<feature type="non-terminal residue" evidence="2">
    <location>
        <position position="226"/>
    </location>
</feature>
<protein>
    <submittedName>
        <fullName evidence="2">Uncharacterized protein</fullName>
    </submittedName>
</protein>
<reference evidence="2" key="1">
    <citation type="submission" date="2018-05" db="EMBL/GenBank/DDBJ databases">
        <authorList>
            <person name="Lanie J.A."/>
            <person name="Ng W.-L."/>
            <person name="Kazmierczak K.M."/>
            <person name="Andrzejewski T.M."/>
            <person name="Davidsen T.M."/>
            <person name="Wayne K.J."/>
            <person name="Tettelin H."/>
            <person name="Glass J.I."/>
            <person name="Rusch D."/>
            <person name="Podicherti R."/>
            <person name="Tsui H.-C.T."/>
            <person name="Winkler M.E."/>
        </authorList>
    </citation>
    <scope>NUCLEOTIDE SEQUENCE</scope>
</reference>
<name>A0A382YE78_9ZZZZ</name>
<sequence length="226" mass="24127">MKQPTIWAALAVATVTLSGCYTVLQGPRLASSLDEGAGYHVIESGSPTEPQIGRFQDDRYDDPWANTGGYGSGYPVMGYGSGYGFGSPFAYGPGLGAAYPYGGYSSYYGPNGYGYDPYYTGRGSYGSGSYVPPGYQLVTSRELANLRAEITELRNTGSDIPPSVDRQEALRRKQRDADRAWTQRTVPVTRKSTSGYRTPRVTSTSSSSRSSSGTKASSSTSSTKPA</sequence>
<evidence type="ECO:0000256" key="1">
    <source>
        <dbReference type="SAM" id="MobiDB-lite"/>
    </source>
</evidence>
<evidence type="ECO:0000313" key="2">
    <source>
        <dbReference type="EMBL" id="SVD81201.1"/>
    </source>
</evidence>
<dbReference type="PROSITE" id="PS51257">
    <property type="entry name" value="PROKAR_LIPOPROTEIN"/>
    <property type="match status" value="1"/>
</dbReference>
<feature type="region of interest" description="Disordered" evidence="1">
    <location>
        <begin position="155"/>
        <end position="226"/>
    </location>
</feature>
<gene>
    <name evidence="2" type="ORF">METZ01_LOCUS434055</name>
</gene>